<keyword evidence="3" id="KW-1185">Reference proteome</keyword>
<dbReference type="Gene3D" id="3.10.129.10">
    <property type="entry name" value="Hotdog Thioesterase"/>
    <property type="match status" value="1"/>
</dbReference>
<accession>A0A1U7JK68</accession>
<dbReference type="RefSeq" id="WP_051269200.1">
    <property type="nucleotide sequence ID" value="NZ_LVVZ01000007.1"/>
</dbReference>
<sequence>MTFLPYEMEPNSNHQHCVVCSPTAPGSLALVFTAHPDGSVTTDFFPDEAVQGYTGQVHGGIIASLLDAAMTHVLFQRGVEAVTAELKVRYVKPVQLKNSLRVAAWEPETSRRIFELYGEIRQAGKVVAWAEGKFMKRPAARP</sequence>
<comment type="caution">
    <text evidence="2">The sequence shown here is derived from an EMBL/GenBank/DDBJ whole genome shotgun (WGS) entry which is preliminary data.</text>
</comment>
<evidence type="ECO:0000259" key="1">
    <source>
        <dbReference type="Pfam" id="PF03061"/>
    </source>
</evidence>
<dbReference type="EMBL" id="LVVZ01000007">
    <property type="protein sequence ID" value="OKL45092.1"/>
    <property type="molecule type" value="Genomic_DNA"/>
</dbReference>
<dbReference type="PANTHER" id="PTHR47260">
    <property type="entry name" value="UPF0644 PROTEIN PB2B4.06"/>
    <property type="match status" value="1"/>
</dbReference>
<feature type="domain" description="Thioesterase" evidence="1">
    <location>
        <begin position="55"/>
        <end position="124"/>
    </location>
</feature>
<evidence type="ECO:0000313" key="3">
    <source>
        <dbReference type="Proteomes" id="UP000185783"/>
    </source>
</evidence>
<dbReference type="InterPro" id="IPR052061">
    <property type="entry name" value="PTE-AB_protein"/>
</dbReference>
<dbReference type="Pfam" id="PF03061">
    <property type="entry name" value="4HBT"/>
    <property type="match status" value="1"/>
</dbReference>
<gene>
    <name evidence="2" type="ORF">A3843_04895</name>
</gene>
<dbReference type="InterPro" id="IPR029069">
    <property type="entry name" value="HotDog_dom_sf"/>
</dbReference>
<dbReference type="AlphaFoldDB" id="A0A1U7JK68"/>
<evidence type="ECO:0000313" key="2">
    <source>
        <dbReference type="EMBL" id="OKL45092.1"/>
    </source>
</evidence>
<reference evidence="2 3" key="1">
    <citation type="submission" date="2016-03" db="EMBL/GenBank/DDBJ databases">
        <title>Genome sequence of Nesiotobacter sp. nov., a moderately halophilic alphaproteobacterium isolated from the Yellow Sea, China.</title>
        <authorList>
            <person name="Zhang G."/>
            <person name="Zhang R."/>
        </authorList>
    </citation>
    <scope>NUCLEOTIDE SEQUENCE [LARGE SCALE GENOMIC DNA]</scope>
    <source>
        <strain evidence="2 3">WB1-6</strain>
    </source>
</reference>
<dbReference type="Proteomes" id="UP000185783">
    <property type="component" value="Unassembled WGS sequence"/>
</dbReference>
<proteinExistence type="predicted"/>
<dbReference type="GO" id="GO:0016790">
    <property type="term" value="F:thiolester hydrolase activity"/>
    <property type="evidence" value="ECO:0007669"/>
    <property type="project" value="UniProtKB-ARBA"/>
</dbReference>
<name>A0A1U7JK68_9HYPH</name>
<dbReference type="PANTHER" id="PTHR47260:SF1">
    <property type="entry name" value="UPF0644 PROTEIN PB2B4.06"/>
    <property type="match status" value="1"/>
</dbReference>
<dbReference type="SUPFAM" id="SSF54637">
    <property type="entry name" value="Thioesterase/thiol ester dehydrase-isomerase"/>
    <property type="match status" value="1"/>
</dbReference>
<dbReference type="STRING" id="197461.A3843_04895"/>
<dbReference type="CDD" id="cd03443">
    <property type="entry name" value="PaaI_thioesterase"/>
    <property type="match status" value="1"/>
</dbReference>
<dbReference type="InterPro" id="IPR006683">
    <property type="entry name" value="Thioestr_dom"/>
</dbReference>
<protein>
    <recommendedName>
        <fullName evidence="1">Thioesterase domain-containing protein</fullName>
    </recommendedName>
</protein>
<organism evidence="2 3">
    <name type="scientific">Pseudovibrio exalbescens</name>
    <dbReference type="NCBI Taxonomy" id="197461"/>
    <lineage>
        <taxon>Bacteria</taxon>
        <taxon>Pseudomonadati</taxon>
        <taxon>Pseudomonadota</taxon>
        <taxon>Alphaproteobacteria</taxon>
        <taxon>Hyphomicrobiales</taxon>
        <taxon>Stappiaceae</taxon>
        <taxon>Pseudovibrio</taxon>
    </lineage>
</organism>